<feature type="compositionally biased region" description="Basic and acidic residues" evidence="6">
    <location>
        <begin position="107"/>
        <end position="125"/>
    </location>
</feature>
<comment type="similarity">
    <text evidence="5">Belongs to the CIMIP2 family.</text>
</comment>
<dbReference type="InterPro" id="IPR018902">
    <property type="entry name" value="CMI2A-C-like_dom"/>
</dbReference>
<comment type="caution">
    <text evidence="8">The sequence shown here is derived from an EMBL/GenBank/DDBJ whole genome shotgun (WGS) entry which is preliminary data.</text>
</comment>
<gene>
    <name evidence="8" type="ORF">KUF71_021701</name>
</gene>
<evidence type="ECO:0000256" key="5">
    <source>
        <dbReference type="ARBA" id="ARBA00035661"/>
    </source>
</evidence>
<organism evidence="8 9">
    <name type="scientific">Frankliniella fusca</name>
    <dbReference type="NCBI Taxonomy" id="407009"/>
    <lineage>
        <taxon>Eukaryota</taxon>
        <taxon>Metazoa</taxon>
        <taxon>Ecdysozoa</taxon>
        <taxon>Arthropoda</taxon>
        <taxon>Hexapoda</taxon>
        <taxon>Insecta</taxon>
        <taxon>Pterygota</taxon>
        <taxon>Neoptera</taxon>
        <taxon>Paraneoptera</taxon>
        <taxon>Thysanoptera</taxon>
        <taxon>Terebrantia</taxon>
        <taxon>Thripoidea</taxon>
        <taxon>Thripidae</taxon>
        <taxon>Frankliniella</taxon>
    </lineage>
</organism>
<protein>
    <submittedName>
        <fullName evidence="8">Protein FAM166B</fullName>
    </submittedName>
</protein>
<feature type="region of interest" description="Disordered" evidence="6">
    <location>
        <begin position="25"/>
        <end position="80"/>
    </location>
</feature>
<evidence type="ECO:0000256" key="1">
    <source>
        <dbReference type="ARBA" id="ARBA00004430"/>
    </source>
</evidence>
<feature type="domain" description="Ciliary microtubule inner protein 2A-C-like" evidence="7">
    <location>
        <begin position="158"/>
        <end position="196"/>
    </location>
</feature>
<evidence type="ECO:0000256" key="4">
    <source>
        <dbReference type="ARBA" id="ARBA00023273"/>
    </source>
</evidence>
<keyword evidence="4" id="KW-0966">Cell projection</keyword>
<name>A0AAE1GZD1_9NEOP</name>
<keyword evidence="9" id="KW-1185">Reference proteome</keyword>
<dbReference type="GO" id="GO:0005930">
    <property type="term" value="C:axoneme"/>
    <property type="evidence" value="ECO:0007669"/>
    <property type="project" value="UniProtKB-SubCell"/>
</dbReference>
<dbReference type="GO" id="GO:0015630">
    <property type="term" value="C:microtubule cytoskeleton"/>
    <property type="evidence" value="ECO:0007669"/>
    <property type="project" value="UniProtKB-ARBA"/>
</dbReference>
<keyword evidence="3" id="KW-0206">Cytoskeleton</keyword>
<dbReference type="Pfam" id="PF10629">
    <property type="entry name" value="CMI2B-like"/>
    <property type="match status" value="1"/>
</dbReference>
<accession>A0AAE1GZD1</accession>
<evidence type="ECO:0000256" key="2">
    <source>
        <dbReference type="ARBA" id="ARBA00022490"/>
    </source>
</evidence>
<comment type="subcellular location">
    <subcellularLocation>
        <location evidence="1">Cytoplasm</location>
        <location evidence="1">Cytoskeleton</location>
        <location evidence="1">Cilium axoneme</location>
    </subcellularLocation>
</comment>
<dbReference type="PANTHER" id="PTHR22146:SF17">
    <property type="entry name" value="PROTEIN FAM166B-LIKE PROTEIN"/>
    <property type="match status" value="1"/>
</dbReference>
<sequence>MQFHLRKGVTTCHAIPRGSYRDATVAGPRAAGQGHVPREAHECESARETERGKPLFEIRRRGSGGAPLPTRRTAPEGGAGGALTWGKVRFGVLLWCGISQLQSSADARPDPTRPARQRGAREDTGHAPSRGPWQRGMGFLDLSAAARETYFHQNEDCLIPGYTGHCPMLKFRFGKPYGANTRDILKELRERASPGSRGAHHRYGEPHYLNEFPLRRVHSEEPQPPWQGREQQRARPFVLGYTGFVPGMTFRFGTSFGRAADAALALLEARSVQQAGRRAREARDVQANPPPPQLSIRGRDVMPEAIAQPDALLAEDRYNDSHISVALPPIAGYTGHIPGLKGTEASLSQRYHTAVTRGLRLLEQEMHSVHSQRGPGSGAASSPASRARIPPSNAAQP</sequence>
<feature type="region of interest" description="Disordered" evidence="6">
    <location>
        <begin position="366"/>
        <end position="397"/>
    </location>
</feature>
<proteinExistence type="inferred from homology"/>
<feature type="compositionally biased region" description="Low complexity" evidence="6">
    <location>
        <begin position="371"/>
        <end position="397"/>
    </location>
</feature>
<feature type="region of interest" description="Disordered" evidence="6">
    <location>
        <begin position="104"/>
        <end position="135"/>
    </location>
</feature>
<dbReference type="Proteomes" id="UP001219518">
    <property type="component" value="Unassembled WGS sequence"/>
</dbReference>
<reference evidence="8" key="2">
    <citation type="journal article" date="2023" name="BMC Genomics">
        <title>Pest status, molecular evolution, and epigenetic factors derived from the genome assembly of Frankliniella fusca, a thysanopteran phytovirus vector.</title>
        <authorList>
            <person name="Catto M.A."/>
            <person name="Labadie P.E."/>
            <person name="Jacobson A.L."/>
            <person name="Kennedy G.G."/>
            <person name="Srinivasan R."/>
            <person name="Hunt B.G."/>
        </authorList>
    </citation>
    <scope>NUCLEOTIDE SEQUENCE</scope>
    <source>
        <strain evidence="8">PL_HMW_Pooled</strain>
    </source>
</reference>
<dbReference type="PANTHER" id="PTHR22146">
    <property type="entry name" value="CAT EYE SYNDROME CRITICAL REGION PROTEIN 6"/>
    <property type="match status" value="1"/>
</dbReference>
<reference evidence="8" key="1">
    <citation type="submission" date="2021-07" db="EMBL/GenBank/DDBJ databases">
        <authorList>
            <person name="Catto M.A."/>
            <person name="Jacobson A."/>
            <person name="Kennedy G."/>
            <person name="Labadie P."/>
            <person name="Hunt B.G."/>
            <person name="Srinivasan R."/>
        </authorList>
    </citation>
    <scope>NUCLEOTIDE SEQUENCE</scope>
    <source>
        <strain evidence="8">PL_HMW_Pooled</strain>
        <tissue evidence="8">Head</tissue>
    </source>
</reference>
<evidence type="ECO:0000256" key="3">
    <source>
        <dbReference type="ARBA" id="ARBA00023212"/>
    </source>
</evidence>
<dbReference type="AlphaFoldDB" id="A0AAE1GZD1"/>
<evidence type="ECO:0000259" key="7">
    <source>
        <dbReference type="Pfam" id="PF10629"/>
    </source>
</evidence>
<feature type="region of interest" description="Disordered" evidence="6">
    <location>
        <begin position="277"/>
        <end position="297"/>
    </location>
</feature>
<evidence type="ECO:0000313" key="8">
    <source>
        <dbReference type="EMBL" id="KAK3912131.1"/>
    </source>
</evidence>
<evidence type="ECO:0000256" key="6">
    <source>
        <dbReference type="SAM" id="MobiDB-lite"/>
    </source>
</evidence>
<feature type="compositionally biased region" description="Basic and acidic residues" evidence="6">
    <location>
        <begin position="36"/>
        <end position="60"/>
    </location>
</feature>
<dbReference type="EMBL" id="JAHWGI010000290">
    <property type="protein sequence ID" value="KAK3912131.1"/>
    <property type="molecule type" value="Genomic_DNA"/>
</dbReference>
<evidence type="ECO:0000313" key="9">
    <source>
        <dbReference type="Proteomes" id="UP001219518"/>
    </source>
</evidence>
<keyword evidence="2" id="KW-0963">Cytoplasm</keyword>